<accession>A0A2T0XD77</accession>
<dbReference type="InterPro" id="IPR013105">
    <property type="entry name" value="TPR_2"/>
</dbReference>
<evidence type="ECO:0000256" key="3">
    <source>
        <dbReference type="PROSITE-ProRule" id="PRU00339"/>
    </source>
</evidence>
<dbReference type="InterPro" id="IPR051685">
    <property type="entry name" value="Ycf3/AcsC/BcsC/TPR_MFPF"/>
</dbReference>
<dbReference type="SUPFAM" id="SSF48452">
    <property type="entry name" value="TPR-like"/>
    <property type="match status" value="1"/>
</dbReference>
<dbReference type="InterPro" id="IPR011990">
    <property type="entry name" value="TPR-like_helical_dom_sf"/>
</dbReference>
<dbReference type="RefSeq" id="WP_106228467.1">
    <property type="nucleotide sequence ID" value="NZ_PVTV01000016.1"/>
</dbReference>
<feature type="repeat" description="TPR" evidence="3">
    <location>
        <begin position="80"/>
        <end position="113"/>
    </location>
</feature>
<dbReference type="AlphaFoldDB" id="A0A2T0XD77"/>
<dbReference type="Pfam" id="PF13414">
    <property type="entry name" value="TPR_11"/>
    <property type="match status" value="3"/>
</dbReference>
<dbReference type="PROSITE" id="PS50005">
    <property type="entry name" value="TPR"/>
    <property type="match status" value="8"/>
</dbReference>
<dbReference type="Pfam" id="PF13432">
    <property type="entry name" value="TPR_16"/>
    <property type="match status" value="1"/>
</dbReference>
<dbReference type="GO" id="GO:0016757">
    <property type="term" value="F:glycosyltransferase activity"/>
    <property type="evidence" value="ECO:0007669"/>
    <property type="project" value="InterPro"/>
</dbReference>
<dbReference type="PROSITE" id="PS50293">
    <property type="entry name" value="TPR_REGION"/>
    <property type="match status" value="3"/>
</dbReference>
<dbReference type="Gene3D" id="1.25.40.10">
    <property type="entry name" value="Tetratricopeptide repeat domain"/>
    <property type="match status" value="4"/>
</dbReference>
<feature type="repeat" description="TPR" evidence="3">
    <location>
        <begin position="216"/>
        <end position="249"/>
    </location>
</feature>
<dbReference type="SMART" id="SM00028">
    <property type="entry name" value="TPR"/>
    <property type="match status" value="9"/>
</dbReference>
<feature type="repeat" description="TPR" evidence="3">
    <location>
        <begin position="250"/>
        <end position="283"/>
    </location>
</feature>
<feature type="repeat" description="TPR" evidence="3">
    <location>
        <begin position="182"/>
        <end position="215"/>
    </location>
</feature>
<dbReference type="PANTHER" id="PTHR44943:SF8">
    <property type="entry name" value="TPR REPEAT-CONTAINING PROTEIN MJ0263"/>
    <property type="match status" value="1"/>
</dbReference>
<dbReference type="Pfam" id="PF07719">
    <property type="entry name" value="TPR_2"/>
    <property type="match status" value="1"/>
</dbReference>
<feature type="repeat" description="TPR" evidence="3">
    <location>
        <begin position="284"/>
        <end position="317"/>
    </location>
</feature>
<feature type="repeat" description="TPR" evidence="3">
    <location>
        <begin position="114"/>
        <end position="147"/>
    </location>
</feature>
<dbReference type="Pfam" id="PF01075">
    <property type="entry name" value="Glyco_transf_9"/>
    <property type="match status" value="1"/>
</dbReference>
<comment type="caution">
    <text evidence="4">The sequence shown here is derived from an EMBL/GenBank/DDBJ whole genome shotgun (WGS) entry which is preliminary data.</text>
</comment>
<feature type="repeat" description="TPR" evidence="3">
    <location>
        <begin position="148"/>
        <end position="181"/>
    </location>
</feature>
<evidence type="ECO:0000256" key="2">
    <source>
        <dbReference type="ARBA" id="ARBA00022803"/>
    </source>
</evidence>
<keyword evidence="5" id="KW-1185">Reference proteome</keyword>
<organism evidence="4 5">
    <name type="scientific">Jezberella montanilacus</name>
    <dbReference type="NCBI Taxonomy" id="323426"/>
    <lineage>
        <taxon>Bacteria</taxon>
        <taxon>Pseudomonadati</taxon>
        <taxon>Pseudomonadota</taxon>
        <taxon>Betaproteobacteria</taxon>
        <taxon>Burkholderiales</taxon>
        <taxon>Alcaligenaceae</taxon>
        <taxon>Jezberella</taxon>
    </lineage>
</organism>
<keyword evidence="1" id="KW-0677">Repeat</keyword>
<dbReference type="InterPro" id="IPR002201">
    <property type="entry name" value="Glyco_trans_9"/>
</dbReference>
<dbReference type="EMBL" id="PVTV01000016">
    <property type="protein sequence ID" value="PRY96891.1"/>
    <property type="molecule type" value="Genomic_DNA"/>
</dbReference>
<evidence type="ECO:0000313" key="5">
    <source>
        <dbReference type="Proteomes" id="UP000238308"/>
    </source>
</evidence>
<proteinExistence type="predicted"/>
<reference evidence="4 5" key="1">
    <citation type="submission" date="2018-03" db="EMBL/GenBank/DDBJ databases">
        <title>Genomic Encyclopedia of Type Strains, Phase III (KMG-III): the genomes of soil and plant-associated and newly described type strains.</title>
        <authorList>
            <person name="Whitman W."/>
        </authorList>
    </citation>
    <scope>NUCLEOTIDE SEQUENCE [LARGE SCALE GENOMIC DNA]</scope>
    <source>
        <strain evidence="4 5">MWH-P2sevCIIIb</strain>
    </source>
</reference>
<protein>
    <submittedName>
        <fullName evidence="4">Uncharacterized protein</fullName>
    </submittedName>
</protein>
<feature type="repeat" description="TPR" evidence="3">
    <location>
        <begin position="46"/>
        <end position="79"/>
    </location>
</feature>
<dbReference type="SUPFAM" id="SSF53756">
    <property type="entry name" value="UDP-Glycosyltransferase/glycogen phosphorylase"/>
    <property type="match status" value="1"/>
</dbReference>
<dbReference type="InterPro" id="IPR019734">
    <property type="entry name" value="TPR_rpt"/>
</dbReference>
<dbReference type="Gene3D" id="3.40.50.2000">
    <property type="entry name" value="Glycogen Phosphorylase B"/>
    <property type="match status" value="1"/>
</dbReference>
<dbReference type="PANTHER" id="PTHR44943">
    <property type="entry name" value="CELLULOSE SYNTHASE OPERON PROTEIN C"/>
    <property type="match status" value="1"/>
</dbReference>
<gene>
    <name evidence="4" type="ORF">BCM14_2649</name>
</gene>
<evidence type="ECO:0000256" key="1">
    <source>
        <dbReference type="ARBA" id="ARBA00022737"/>
    </source>
</evidence>
<sequence length="646" mass="72444">MKRPVPVQKASLNEHFQRAVSLHQAGQITEAVAIYRQLLAQLPKHGDLLFMLGTAEYQLGNKAEAVKLLDKSVASSPGNAMAFNNRGNVLQELSRFAEALKSYDQAIRLHPGYFEAYNNKGNTLRLLGQPENAIEQYQKSVALKPDYADAYNNWGNALQDLKRFEEAILNFQTCVQFSPNHSQAFYNWGNALKDLGRFQESIALYQKAIELNPVYPPAYNNLGYSLKELHNNTEAAGIFQLALQLQPDFPEALNNLGTVLTSLDRLPEARDKLERATQLKPDYAEAYSNLGVVLLQMRCLNEALTSFDQALSLKPGLQDAQWNRSLVRLTLGDYANGWRDHEARVNTIKAISYGLRSYTQPQWTGVESLSGKTIFVAAEQGLGDTIQFCRYVPMLARLGARVIFEVQPPLVATMNMLEGPSEVVSLLPPSQVLPEHDFYCMLMSLPLAFHTKVETIPAQQKYLQADPVKVGYWANKLGPKTKLRVGLVWSGGFRPGQPELWATHKRRNIELSKLSGLKHIDAEFYSLQKGQPAEGELEALVAQHWDGPALINHVSALQDFSDTAALIENLDLIIAVDTSTPHLAAALGKPTWLLSRFDSCWRWLDARDDTPWYPTMRLFRQQTPMDWDTVIAELQVELSEVVAAHS</sequence>
<dbReference type="OrthoDB" id="9814129at2"/>
<evidence type="ECO:0000313" key="4">
    <source>
        <dbReference type="EMBL" id="PRY96891.1"/>
    </source>
</evidence>
<dbReference type="Proteomes" id="UP000238308">
    <property type="component" value="Unassembled WGS sequence"/>
</dbReference>
<keyword evidence="2 3" id="KW-0802">TPR repeat</keyword>
<name>A0A2T0XD77_9BURK</name>